<evidence type="ECO:0000259" key="2">
    <source>
        <dbReference type="Pfam" id="PF03795"/>
    </source>
</evidence>
<reference evidence="3 4" key="1">
    <citation type="submission" date="2021-01" db="EMBL/GenBank/DDBJ databases">
        <title>Whole genome shotgun sequence of Cellulomonas phragmiteti NBRC 110785.</title>
        <authorList>
            <person name="Komaki H."/>
            <person name="Tamura T."/>
        </authorList>
    </citation>
    <scope>NUCLEOTIDE SEQUENCE [LARGE SCALE GENOMIC DNA]</scope>
    <source>
        <strain evidence="3 4">NBRC 110785</strain>
    </source>
</reference>
<dbReference type="Proteomes" id="UP000614741">
    <property type="component" value="Unassembled WGS sequence"/>
</dbReference>
<dbReference type="PANTHER" id="PTHR35174:SF3">
    <property type="entry name" value="BLL7171 PROTEIN"/>
    <property type="match status" value="1"/>
</dbReference>
<accession>A0ABQ4DQ14</accession>
<dbReference type="PANTHER" id="PTHR35174">
    <property type="entry name" value="BLL7171 PROTEIN-RELATED"/>
    <property type="match status" value="1"/>
</dbReference>
<keyword evidence="4" id="KW-1185">Reference proteome</keyword>
<evidence type="ECO:0000313" key="4">
    <source>
        <dbReference type="Proteomes" id="UP000614741"/>
    </source>
</evidence>
<gene>
    <name evidence="3" type="ORF">Cph01nite_32190</name>
</gene>
<dbReference type="RefSeq" id="WP_203675738.1">
    <property type="nucleotide sequence ID" value="NZ_BONP01000026.1"/>
</dbReference>
<feature type="domain" description="YCII-related" evidence="2">
    <location>
        <begin position="1"/>
        <end position="107"/>
    </location>
</feature>
<comment type="caution">
    <text evidence="3">The sequence shown here is derived from an EMBL/GenBank/DDBJ whole genome shotgun (WGS) entry which is preliminary data.</text>
</comment>
<dbReference type="Pfam" id="PF03795">
    <property type="entry name" value="YCII"/>
    <property type="match status" value="1"/>
</dbReference>
<name>A0ABQ4DQ14_9CELL</name>
<sequence length="113" mass="12220">MRFVVLVYEAEETYLSADAEGRALYERGHAAFAREAGARGVTILACEALAGVASARTVRHAGDDVEVTDGPFAETTEQLGGLYLVEAPDERTVVDLARLLPETTHEVRECVEP</sequence>
<comment type="similarity">
    <text evidence="1">Belongs to the YciI family.</text>
</comment>
<dbReference type="InterPro" id="IPR005545">
    <property type="entry name" value="YCII"/>
</dbReference>
<evidence type="ECO:0000256" key="1">
    <source>
        <dbReference type="ARBA" id="ARBA00007689"/>
    </source>
</evidence>
<evidence type="ECO:0000313" key="3">
    <source>
        <dbReference type="EMBL" id="GIG41457.1"/>
    </source>
</evidence>
<dbReference type="EMBL" id="BONP01000026">
    <property type="protein sequence ID" value="GIG41457.1"/>
    <property type="molecule type" value="Genomic_DNA"/>
</dbReference>
<dbReference type="InterPro" id="IPR011008">
    <property type="entry name" value="Dimeric_a/b-barrel"/>
</dbReference>
<dbReference type="SUPFAM" id="SSF54909">
    <property type="entry name" value="Dimeric alpha+beta barrel"/>
    <property type="match status" value="1"/>
</dbReference>
<protein>
    <recommendedName>
        <fullName evidence="2">YCII-related domain-containing protein</fullName>
    </recommendedName>
</protein>
<proteinExistence type="inferred from homology"/>
<dbReference type="Gene3D" id="3.30.70.1060">
    <property type="entry name" value="Dimeric alpha+beta barrel"/>
    <property type="match status" value="1"/>
</dbReference>
<organism evidence="3 4">
    <name type="scientific">Cellulomonas phragmiteti</name>
    <dbReference type="NCBI Taxonomy" id="478780"/>
    <lineage>
        <taxon>Bacteria</taxon>
        <taxon>Bacillati</taxon>
        <taxon>Actinomycetota</taxon>
        <taxon>Actinomycetes</taxon>
        <taxon>Micrococcales</taxon>
        <taxon>Cellulomonadaceae</taxon>
        <taxon>Cellulomonas</taxon>
    </lineage>
</organism>